<gene>
    <name evidence="1" type="ORF">SAMN02745244_00188</name>
</gene>
<name>A0A1M6AGC4_9ACTN</name>
<reference evidence="1 2" key="1">
    <citation type="submission" date="2016-11" db="EMBL/GenBank/DDBJ databases">
        <authorList>
            <person name="Jaros S."/>
            <person name="Januszkiewicz K."/>
            <person name="Wedrychowicz H."/>
        </authorList>
    </citation>
    <scope>NUCLEOTIDE SEQUENCE [LARGE SCALE GENOMIC DNA]</scope>
    <source>
        <strain evidence="1 2">DSM 12906</strain>
    </source>
</reference>
<keyword evidence="2" id="KW-1185">Reference proteome</keyword>
<evidence type="ECO:0000313" key="2">
    <source>
        <dbReference type="Proteomes" id="UP000184512"/>
    </source>
</evidence>
<organism evidence="1 2">
    <name type="scientific">Tessaracoccus bendigoensis DSM 12906</name>
    <dbReference type="NCBI Taxonomy" id="1123357"/>
    <lineage>
        <taxon>Bacteria</taxon>
        <taxon>Bacillati</taxon>
        <taxon>Actinomycetota</taxon>
        <taxon>Actinomycetes</taxon>
        <taxon>Propionibacteriales</taxon>
        <taxon>Propionibacteriaceae</taxon>
        <taxon>Tessaracoccus</taxon>
    </lineage>
</organism>
<evidence type="ECO:0000313" key="1">
    <source>
        <dbReference type="EMBL" id="SHI35574.1"/>
    </source>
</evidence>
<sequence length="74" mass="7833">MCLRHNAAAVLSIVGTGPCVVSRRTVSTAANVAEQASGHGIIRRDEDRKGVPRAVRSSLANPGMVSILFPLTHR</sequence>
<dbReference type="AlphaFoldDB" id="A0A1M6AGC4"/>
<accession>A0A1M6AGC4</accession>
<dbReference type="EMBL" id="FQZG01000004">
    <property type="protein sequence ID" value="SHI35574.1"/>
    <property type="molecule type" value="Genomic_DNA"/>
</dbReference>
<protein>
    <submittedName>
        <fullName evidence="1">Uncharacterized protein</fullName>
    </submittedName>
</protein>
<proteinExistence type="predicted"/>
<dbReference type="Proteomes" id="UP000184512">
    <property type="component" value="Unassembled WGS sequence"/>
</dbReference>